<name>A0A174KH96_9FIRM</name>
<evidence type="ECO:0000313" key="2">
    <source>
        <dbReference type="EMBL" id="CUP11504.1"/>
    </source>
</evidence>
<reference evidence="2 3" key="1">
    <citation type="submission" date="2015-09" db="EMBL/GenBank/DDBJ databases">
        <authorList>
            <consortium name="Pathogen Informatics"/>
        </authorList>
    </citation>
    <scope>NUCLEOTIDE SEQUENCE [LARGE SCALE GENOMIC DNA]</scope>
    <source>
        <strain evidence="2 3">2789STDY5834914</strain>
    </source>
</reference>
<dbReference type="CDD" id="cd04184">
    <property type="entry name" value="GT2_RfbC_Mx_like"/>
    <property type="match status" value="1"/>
</dbReference>
<evidence type="ECO:0000313" key="3">
    <source>
        <dbReference type="Proteomes" id="UP000095485"/>
    </source>
</evidence>
<dbReference type="OrthoDB" id="9179784at2"/>
<dbReference type="PANTHER" id="PTHR22916:SF3">
    <property type="entry name" value="UDP-GLCNAC:BETAGAL BETA-1,3-N-ACETYLGLUCOSAMINYLTRANSFERASE-LIKE PROTEIN 1"/>
    <property type="match status" value="1"/>
</dbReference>
<dbReference type="Gene3D" id="3.90.550.10">
    <property type="entry name" value="Spore Coat Polysaccharide Biosynthesis Protein SpsA, Chain A"/>
    <property type="match status" value="2"/>
</dbReference>
<dbReference type="Proteomes" id="UP000095485">
    <property type="component" value="Unassembled WGS sequence"/>
</dbReference>
<dbReference type="AlphaFoldDB" id="A0A174KH96"/>
<dbReference type="Pfam" id="PF00535">
    <property type="entry name" value="Glycos_transf_2"/>
    <property type="match status" value="1"/>
</dbReference>
<dbReference type="GeneID" id="96227759"/>
<accession>A0A174KH96</accession>
<proteinExistence type="predicted"/>
<sequence>MKIKKVIKMLIKQGPFAVLRAIRDHYRKKREEEKFRNRVRSLHLISDGERENQKNRKFLAPVSFSIITPLYNTPENYLRELLESLQKQTYPKWQLCLADGSDKEHEYVGEICREYASKDSRICYEVLEENKGISENTNECLKFATGDYIGLLDHDDILHESALYEMMKVIEEEKADFLYSDEVKFSGKIEDASDFNFKPGFGKDELRAHNYICHFTVFKKSLLDQIGQAYRPEFDGSQDHDMVLRLTEKAEKIVHIPKVLYYWRVHPQSVSMNLDSKSYAVDAAIHAVSEQLERTKEPGKVESNLPYRTIYRVHYEIPDNAGVLLILHGAEKNTEYDRAKEKILEKTTYKNIRVVYANKENGTFADNVNKQIDSMKEEYAVMINVHCLPMNPDWVEEMLMFAQRQDVCAVSPKVYFENNLIAYAGIALDVRDNAKVKFLCQGINGAEQGYEAMLRHVRNTTAAWKDCCMISKNAWRNLGGLKEDVPGYEIIDYCLNGEKQGLWTVWTCFAEFSYSKALTIEVDDTEIQKFISKWESRISKKDNFYNQNLAELGIL</sequence>
<feature type="domain" description="Glycosyltransferase 2-like" evidence="1">
    <location>
        <begin position="65"/>
        <end position="226"/>
    </location>
</feature>
<evidence type="ECO:0000259" key="1">
    <source>
        <dbReference type="Pfam" id="PF00535"/>
    </source>
</evidence>
<dbReference type="InterPro" id="IPR029044">
    <property type="entry name" value="Nucleotide-diphossugar_trans"/>
</dbReference>
<dbReference type="EMBL" id="CZAY01000003">
    <property type="protein sequence ID" value="CUP11504.1"/>
    <property type="molecule type" value="Genomic_DNA"/>
</dbReference>
<gene>
    <name evidence="2" type="primary">kfoC</name>
    <name evidence="2" type="ORF">ERS852526_00453</name>
</gene>
<dbReference type="RefSeq" id="WP_055281610.1">
    <property type="nucleotide sequence ID" value="NZ_CZAY01000003.1"/>
</dbReference>
<protein>
    <submittedName>
        <fullName evidence="2">Chondroitin polymerase</fullName>
    </submittedName>
</protein>
<dbReference type="PANTHER" id="PTHR22916">
    <property type="entry name" value="GLYCOSYLTRANSFERASE"/>
    <property type="match status" value="1"/>
</dbReference>
<dbReference type="GO" id="GO:0016758">
    <property type="term" value="F:hexosyltransferase activity"/>
    <property type="evidence" value="ECO:0007669"/>
    <property type="project" value="UniProtKB-ARBA"/>
</dbReference>
<dbReference type="InterPro" id="IPR001173">
    <property type="entry name" value="Glyco_trans_2-like"/>
</dbReference>
<dbReference type="SUPFAM" id="SSF53448">
    <property type="entry name" value="Nucleotide-diphospho-sugar transferases"/>
    <property type="match status" value="2"/>
</dbReference>
<organism evidence="2 3">
    <name type="scientific">Dorea longicatena</name>
    <dbReference type="NCBI Taxonomy" id="88431"/>
    <lineage>
        <taxon>Bacteria</taxon>
        <taxon>Bacillati</taxon>
        <taxon>Bacillota</taxon>
        <taxon>Clostridia</taxon>
        <taxon>Lachnospirales</taxon>
        <taxon>Lachnospiraceae</taxon>
        <taxon>Dorea</taxon>
    </lineage>
</organism>